<feature type="region of interest" description="Disordered" evidence="1">
    <location>
        <begin position="41"/>
        <end position="60"/>
    </location>
</feature>
<evidence type="ECO:0000313" key="3">
    <source>
        <dbReference type="EMBL" id="KAJ6247712.1"/>
    </source>
</evidence>
<evidence type="ECO:0000256" key="1">
    <source>
        <dbReference type="SAM" id="MobiDB-lite"/>
    </source>
</evidence>
<name>A0ABQ8YSV0_9EUKA</name>
<sequence>MSTEEDYFTSLISAVEEMQDDQQVQKEIKSDLSRSSFSVALLEHNQKEKSTKGSKREKRKRKCKLPEELTKDKKGVFEICGFRVFLNSFIETRSILSTLNKNSSMAIMSELPNFIQPNLFGNKKRKKQKPFFFVCVLIAKHLRKSRNKSKKNNKTNKVTLTGGLINKEIKKENEREIKKEKEREKGKGKDQQNLNKNKLEIKKENTHSKIFSSFNSQQTQNTDQKALYYSLTLSDLNQTTIVLHAKYRAKEIVENAKIGQVLLITNPRIINSRNQKSIFLQVGKIQQIMILGKAQDFSFCNYQNPETKENCKFGVDRSRGRYCKMHLEKILHEQRMSRMSLISRNATRKNIRKRNQIQNLSGSIKPGDWKKRPSKKKKISLINKVLLTETGKKSLGAKKVKSALQNTEKNPTNSSKMPKKKRRTVTKGHYKTMAYLNSAKKIPKLGRGMKNEQIEL</sequence>
<comment type="caution">
    <text evidence="3">The sequence shown here is derived from an EMBL/GenBank/DDBJ whole genome shotgun (WGS) entry which is preliminary data.</text>
</comment>
<gene>
    <name evidence="3" type="ORF">M0813_18346</name>
</gene>
<organism evidence="3 4">
    <name type="scientific">Anaeramoeba flamelloides</name>
    <dbReference type="NCBI Taxonomy" id="1746091"/>
    <lineage>
        <taxon>Eukaryota</taxon>
        <taxon>Metamonada</taxon>
        <taxon>Anaeramoebidae</taxon>
        <taxon>Anaeramoeba</taxon>
    </lineage>
</organism>
<proteinExistence type="predicted"/>
<dbReference type="Proteomes" id="UP001150062">
    <property type="component" value="Unassembled WGS sequence"/>
</dbReference>
<feature type="compositionally biased region" description="Basic residues" evidence="1">
    <location>
        <begin position="145"/>
        <end position="154"/>
    </location>
</feature>
<feature type="compositionally biased region" description="Polar residues" evidence="1">
    <location>
        <begin position="403"/>
        <end position="416"/>
    </location>
</feature>
<dbReference type="EMBL" id="JAOAOG010000122">
    <property type="protein sequence ID" value="KAJ6247712.1"/>
    <property type="molecule type" value="Genomic_DNA"/>
</dbReference>
<feature type="domain" description="Zinc finger Mcm10/DnaG-type" evidence="2">
    <location>
        <begin position="292"/>
        <end position="338"/>
    </location>
</feature>
<dbReference type="Pfam" id="PF09329">
    <property type="entry name" value="zf-primase"/>
    <property type="match status" value="1"/>
</dbReference>
<evidence type="ECO:0000259" key="2">
    <source>
        <dbReference type="Pfam" id="PF09329"/>
    </source>
</evidence>
<accession>A0ABQ8YSV0</accession>
<keyword evidence="4" id="KW-1185">Reference proteome</keyword>
<reference evidence="3" key="1">
    <citation type="submission" date="2022-08" db="EMBL/GenBank/DDBJ databases">
        <title>Novel sulfate-reducing endosymbionts in the free-living metamonad Anaeramoeba.</title>
        <authorList>
            <person name="Jerlstrom-Hultqvist J."/>
            <person name="Cepicka I."/>
            <person name="Gallot-Lavallee L."/>
            <person name="Salas-Leiva D."/>
            <person name="Curtis B.A."/>
            <person name="Zahonova K."/>
            <person name="Pipaliya S."/>
            <person name="Dacks J."/>
            <person name="Roger A.J."/>
        </authorList>
    </citation>
    <scope>NUCLEOTIDE SEQUENCE</scope>
    <source>
        <strain evidence="3">Schooner1</strain>
    </source>
</reference>
<feature type="region of interest" description="Disordered" evidence="1">
    <location>
        <begin position="145"/>
        <end position="164"/>
    </location>
</feature>
<feature type="region of interest" description="Disordered" evidence="1">
    <location>
        <begin position="396"/>
        <end position="425"/>
    </location>
</feature>
<dbReference type="InterPro" id="IPR012340">
    <property type="entry name" value="NA-bd_OB-fold"/>
</dbReference>
<dbReference type="InterPro" id="IPR015408">
    <property type="entry name" value="Znf_Mcm10/DnaG"/>
</dbReference>
<protein>
    <submittedName>
        <fullName evidence="3">Protein mcm10</fullName>
    </submittedName>
</protein>
<dbReference type="Gene3D" id="2.40.50.140">
    <property type="entry name" value="Nucleic acid-binding proteins"/>
    <property type="match status" value="1"/>
</dbReference>
<feature type="compositionally biased region" description="Basic and acidic residues" evidence="1">
    <location>
        <begin position="171"/>
        <end position="190"/>
    </location>
</feature>
<feature type="region of interest" description="Disordered" evidence="1">
    <location>
        <begin position="171"/>
        <end position="201"/>
    </location>
</feature>
<evidence type="ECO:0000313" key="4">
    <source>
        <dbReference type="Proteomes" id="UP001150062"/>
    </source>
</evidence>